<reference evidence="14 15" key="1">
    <citation type="submission" date="2016-03" db="EMBL/GenBank/DDBJ databases">
        <authorList>
            <person name="Devillers H."/>
        </authorList>
    </citation>
    <scope>NUCLEOTIDE SEQUENCE [LARGE SCALE GENOMIC DNA]</scope>
    <source>
        <strain evidence="14">CBS 6772</strain>
    </source>
</reference>
<comment type="pathway">
    <text evidence="12">Carbohydrate metabolism; D-ribose degradation; D-ribose 5-phosphate from beta-D-ribopyranose: step 2/2.</text>
</comment>
<keyword evidence="15" id="KW-1185">Reference proteome</keyword>
<comment type="function">
    <text evidence="12">Catalyzes the phosphorylation of ribose at O-5 in a reaction requiring ATP and magnesium. The resulting D-ribose-5-phosphate can then be used either for sythesis of nucleotides, histidine, and tryptophan, or as a component of the pentose phosphate pathway.</text>
</comment>
<feature type="binding site" evidence="12">
    <location>
        <position position="279"/>
    </location>
    <ligand>
        <name>K(+)</name>
        <dbReference type="ChEBI" id="CHEBI:29103"/>
    </ligand>
</feature>
<dbReference type="InterPro" id="IPR029056">
    <property type="entry name" value="Ribokinase-like"/>
</dbReference>
<feature type="binding site" evidence="12">
    <location>
        <position position="313"/>
    </location>
    <ligand>
        <name>K(+)</name>
        <dbReference type="ChEBI" id="CHEBI:29103"/>
    </ligand>
</feature>
<feature type="active site" description="Proton acceptor" evidence="12">
    <location>
        <position position="283"/>
    </location>
</feature>
<comment type="similarity">
    <text evidence="12">Belongs to the carbohydrate kinase PfkB family. Ribokinase subfamily.</text>
</comment>
<dbReference type="GO" id="GO:0005634">
    <property type="term" value="C:nucleus"/>
    <property type="evidence" value="ECO:0007669"/>
    <property type="project" value="UniProtKB-SubCell"/>
</dbReference>
<protein>
    <recommendedName>
        <fullName evidence="3 12">Ribokinase</fullName>
        <shortName evidence="12">RK</shortName>
        <ecNumber evidence="2 12">2.7.1.15</ecNumber>
    </recommendedName>
</protein>
<dbReference type="OMA" id="TFCGYFA"/>
<comment type="cofactor">
    <cofactor evidence="12">
        <name>Mg(2+)</name>
        <dbReference type="ChEBI" id="CHEBI:18420"/>
    </cofactor>
    <text evidence="12">Requires a divalent cation, most likely magnesium in vivo, as an electrophilic catalyst to aid phosphoryl group transfer. It is the chelate of the metal and the nucleotide that is the actual substrate.</text>
</comment>
<evidence type="ECO:0000256" key="7">
    <source>
        <dbReference type="ARBA" id="ARBA00022777"/>
    </source>
</evidence>
<comment type="similarity">
    <text evidence="1">Belongs to the carbohydrate kinase pfkB family.</text>
</comment>
<feature type="binding site" evidence="12">
    <location>
        <position position="149"/>
    </location>
    <ligand>
        <name>substrate</name>
    </ligand>
</feature>
<proteinExistence type="inferred from homology"/>
<dbReference type="AlphaFoldDB" id="A0A1G4MGX9"/>
<dbReference type="PANTHER" id="PTHR10584:SF166">
    <property type="entry name" value="RIBOKINASE"/>
    <property type="match status" value="1"/>
</dbReference>
<keyword evidence="10 12" id="KW-0630">Potassium</keyword>
<evidence type="ECO:0000256" key="1">
    <source>
        <dbReference type="ARBA" id="ARBA00005380"/>
    </source>
</evidence>
<keyword evidence="6 12" id="KW-0547">Nucleotide-binding</keyword>
<evidence type="ECO:0000256" key="11">
    <source>
        <dbReference type="ARBA" id="ARBA00023277"/>
    </source>
</evidence>
<dbReference type="GO" id="GO:0019303">
    <property type="term" value="P:D-ribose catabolic process"/>
    <property type="evidence" value="ECO:0007669"/>
    <property type="project" value="UniProtKB-UniRule"/>
</dbReference>
<name>A0A1G4MGX9_LACFM</name>
<accession>A0A1G4MGX9</accession>
<dbReference type="GO" id="GO:0046872">
    <property type="term" value="F:metal ion binding"/>
    <property type="evidence" value="ECO:0007669"/>
    <property type="project" value="UniProtKB-KW"/>
</dbReference>
<feature type="binding site" evidence="12">
    <location>
        <position position="322"/>
    </location>
    <ligand>
        <name>K(+)</name>
        <dbReference type="ChEBI" id="CHEBI:29103"/>
    </ligand>
</feature>
<evidence type="ECO:0000259" key="13">
    <source>
        <dbReference type="Pfam" id="PF00294"/>
    </source>
</evidence>
<feature type="binding site" evidence="12">
    <location>
        <begin position="282"/>
        <end position="283"/>
    </location>
    <ligand>
        <name>ATP</name>
        <dbReference type="ChEBI" id="CHEBI:30616"/>
    </ligand>
</feature>
<comment type="caution">
    <text evidence="12">Lacks conserved residue(s) required for the propagation of feature annotation.</text>
</comment>
<dbReference type="InterPro" id="IPR002173">
    <property type="entry name" value="Carboh/pur_kinase_PfkB_CS"/>
</dbReference>
<keyword evidence="7 12" id="KW-0418">Kinase</keyword>
<comment type="catalytic activity">
    <reaction evidence="12">
        <text>D-ribose + ATP = D-ribose 5-phosphate + ADP + H(+)</text>
        <dbReference type="Rhea" id="RHEA:13697"/>
        <dbReference type="ChEBI" id="CHEBI:15378"/>
        <dbReference type="ChEBI" id="CHEBI:30616"/>
        <dbReference type="ChEBI" id="CHEBI:47013"/>
        <dbReference type="ChEBI" id="CHEBI:78346"/>
        <dbReference type="ChEBI" id="CHEBI:456216"/>
        <dbReference type="EC" id="2.7.1.15"/>
    </reaction>
</comment>
<feature type="domain" description="Carbohydrate kinase PfkB" evidence="13">
    <location>
        <begin position="3"/>
        <end position="325"/>
    </location>
</feature>
<comment type="activity regulation">
    <text evidence="12">Activated by a monovalent cation that binds near, but not in, the active site. The most likely occupant of the site in vivo is potassium. Ion binding induces a conformational change that may alter substrate affinity.</text>
</comment>
<evidence type="ECO:0000256" key="2">
    <source>
        <dbReference type="ARBA" id="ARBA00012035"/>
    </source>
</evidence>
<sequence length="331" mass="36492">MGIVIVGSLNYDLVTYTDRVPEEGETIKANLFETHVGGKGFNQAIGISRLMPKYEESCIKMIGSVGNDSFGKDLIEMLSQNRVESSNIKVVPDIKTGTATILVEKQSGQNRILIAAGANSYSEYSDAQLERIFTDYNDNDRTFVVLQNEIPGTLDIMHWLRENRPHSEVFYNPSPFLSLSQEQWRMVDVLVVNEIEALQVVESAFGVSYGNKLKTLISENFVEGYKTIALELQKKLINPCNLSSVVITLGEKGCVYISKLEETPGFVEAIRVPRVIDTTGAGDTFLGGIVSQLYQGIELKDAVKFSTIASSLSIQRNGAADSIPTYAEIVI</sequence>
<dbReference type="GO" id="GO:0005737">
    <property type="term" value="C:cytoplasm"/>
    <property type="evidence" value="ECO:0007669"/>
    <property type="project" value="UniProtKB-SubCell"/>
</dbReference>
<dbReference type="CDD" id="cd01174">
    <property type="entry name" value="ribokinase"/>
    <property type="match status" value="1"/>
</dbReference>
<dbReference type="InterPro" id="IPR011611">
    <property type="entry name" value="PfkB_dom"/>
</dbReference>
<dbReference type="STRING" id="4955.A0A1G4MGX9"/>
<evidence type="ECO:0000256" key="8">
    <source>
        <dbReference type="ARBA" id="ARBA00022840"/>
    </source>
</evidence>
<evidence type="ECO:0000313" key="15">
    <source>
        <dbReference type="Proteomes" id="UP000190831"/>
    </source>
</evidence>
<evidence type="ECO:0000256" key="6">
    <source>
        <dbReference type="ARBA" id="ARBA00022741"/>
    </source>
</evidence>
<evidence type="ECO:0000256" key="5">
    <source>
        <dbReference type="ARBA" id="ARBA00022723"/>
    </source>
</evidence>
<comment type="subunit">
    <text evidence="12">Homodimer.</text>
</comment>
<evidence type="ECO:0000256" key="12">
    <source>
        <dbReference type="HAMAP-Rule" id="MF_03215"/>
    </source>
</evidence>
<evidence type="ECO:0000256" key="4">
    <source>
        <dbReference type="ARBA" id="ARBA00022679"/>
    </source>
</evidence>
<dbReference type="HAMAP" id="MF_01987">
    <property type="entry name" value="Ribokinase"/>
    <property type="match status" value="1"/>
</dbReference>
<dbReference type="SUPFAM" id="SSF53613">
    <property type="entry name" value="Ribokinase-like"/>
    <property type="match status" value="1"/>
</dbReference>
<dbReference type="UniPathway" id="UPA00916">
    <property type="reaction ID" value="UER00889"/>
</dbReference>
<dbReference type="PROSITE" id="PS00584">
    <property type="entry name" value="PFKB_KINASES_2"/>
    <property type="match status" value="1"/>
</dbReference>
<keyword evidence="4 12" id="KW-0808">Transferase</keyword>
<feature type="binding site" evidence="12">
    <location>
        <begin position="38"/>
        <end position="42"/>
    </location>
    <ligand>
        <name>substrate</name>
    </ligand>
</feature>
<dbReference type="Proteomes" id="UP000190831">
    <property type="component" value="Chromosome G"/>
</dbReference>
<feature type="binding site" evidence="12">
    <location>
        <position position="277"/>
    </location>
    <ligand>
        <name>K(+)</name>
        <dbReference type="ChEBI" id="CHEBI:29103"/>
    </ligand>
</feature>
<keyword evidence="9 12" id="KW-0460">Magnesium</keyword>
<dbReference type="InterPro" id="IPR002139">
    <property type="entry name" value="Ribo/fructo_kinase"/>
</dbReference>
<dbReference type="InterPro" id="IPR011877">
    <property type="entry name" value="Ribokinase"/>
</dbReference>
<feature type="binding site" evidence="12">
    <location>
        <position position="193"/>
    </location>
    <ligand>
        <name>ATP</name>
        <dbReference type="ChEBI" id="CHEBI:30616"/>
    </ligand>
</feature>
<evidence type="ECO:0000313" key="14">
    <source>
        <dbReference type="EMBL" id="SCW03128.1"/>
    </source>
</evidence>
<feature type="binding site" evidence="12">
    <location>
        <position position="318"/>
    </location>
    <ligand>
        <name>K(+)</name>
        <dbReference type="ChEBI" id="CHEBI:29103"/>
    </ligand>
</feature>
<dbReference type="EC" id="2.7.1.15" evidence="2 12"/>
<dbReference type="Gene3D" id="3.40.1190.20">
    <property type="match status" value="1"/>
</dbReference>
<gene>
    <name evidence="12" type="primary">RBK1</name>
    <name evidence="14" type="ORF">LAFE_0G03554G</name>
</gene>
<keyword evidence="11 12" id="KW-0119">Carbohydrate metabolism</keyword>
<feature type="binding site" evidence="12">
    <location>
        <position position="283"/>
    </location>
    <ligand>
        <name>substrate</name>
    </ligand>
</feature>
<dbReference type="PRINTS" id="PR00990">
    <property type="entry name" value="RIBOKINASE"/>
</dbReference>
<evidence type="ECO:0000256" key="9">
    <source>
        <dbReference type="ARBA" id="ARBA00022842"/>
    </source>
</evidence>
<evidence type="ECO:0000256" key="10">
    <source>
        <dbReference type="ARBA" id="ARBA00022958"/>
    </source>
</evidence>
<comment type="subcellular location">
    <subcellularLocation>
        <location evidence="12">Cytoplasm</location>
    </subcellularLocation>
    <subcellularLocation>
        <location evidence="12">Nucleus</location>
    </subcellularLocation>
</comment>
<evidence type="ECO:0000256" key="3">
    <source>
        <dbReference type="ARBA" id="ARBA00016943"/>
    </source>
</evidence>
<dbReference type="EMBL" id="LT598486">
    <property type="protein sequence ID" value="SCW03128.1"/>
    <property type="molecule type" value="Genomic_DNA"/>
</dbReference>
<dbReference type="OrthoDB" id="415590at2759"/>
<keyword evidence="5 12" id="KW-0479">Metal-binding</keyword>
<feature type="binding site" evidence="12">
    <location>
        <begin position="248"/>
        <end position="253"/>
    </location>
    <ligand>
        <name>ATP</name>
        <dbReference type="ChEBI" id="CHEBI:30616"/>
    </ligand>
</feature>
<dbReference type="GO" id="GO:0004747">
    <property type="term" value="F:ribokinase activity"/>
    <property type="evidence" value="ECO:0007669"/>
    <property type="project" value="UniProtKB-UniRule"/>
</dbReference>
<feature type="binding site" evidence="12">
    <location>
        <position position="316"/>
    </location>
    <ligand>
        <name>K(+)</name>
        <dbReference type="ChEBI" id="CHEBI:29103"/>
    </ligand>
</feature>
<feature type="binding site" evidence="12">
    <location>
        <begin position="10"/>
        <end position="12"/>
    </location>
    <ligand>
        <name>substrate</name>
    </ligand>
</feature>
<keyword evidence="12" id="KW-0539">Nucleus</keyword>
<keyword evidence="8 12" id="KW-0067">ATP-binding</keyword>
<dbReference type="Pfam" id="PF00294">
    <property type="entry name" value="PfkB"/>
    <property type="match status" value="1"/>
</dbReference>
<organism evidence="14 15">
    <name type="scientific">Lachancea fermentati</name>
    <name type="common">Zygosaccharomyces fermentati</name>
    <dbReference type="NCBI Taxonomy" id="4955"/>
    <lineage>
        <taxon>Eukaryota</taxon>
        <taxon>Fungi</taxon>
        <taxon>Dikarya</taxon>
        <taxon>Ascomycota</taxon>
        <taxon>Saccharomycotina</taxon>
        <taxon>Saccharomycetes</taxon>
        <taxon>Saccharomycetales</taxon>
        <taxon>Saccharomycetaceae</taxon>
        <taxon>Lachancea</taxon>
    </lineage>
</organism>
<dbReference type="PANTHER" id="PTHR10584">
    <property type="entry name" value="SUGAR KINASE"/>
    <property type="match status" value="1"/>
</dbReference>
<keyword evidence="12" id="KW-0963">Cytoplasm</keyword>
<dbReference type="GO" id="GO:0005524">
    <property type="term" value="F:ATP binding"/>
    <property type="evidence" value="ECO:0007669"/>
    <property type="project" value="UniProtKB-UniRule"/>
</dbReference>